<sequence>MGQILQLTLEHLCLSAAGVLVAGLVGVPLGILLVRARALAGPVMSLVDVLQTIPSLAMLALVMFFLGLGNNSLIAALFVYALLPILRNTYTGLAGVSPDLLEAGKGMGMTGWQLLRQVQLPIALPIILAGFRVAMVTAIGIATIGTLIGAGGLGEPIWRGIQLANTFMIMTGAVPAALLAIIADVLLGGLEKALVPRGLRAKNI</sequence>
<protein>
    <submittedName>
        <fullName evidence="8">Osmoprotectant transport system permease protein</fullName>
    </submittedName>
</protein>
<dbReference type="InterPro" id="IPR000515">
    <property type="entry name" value="MetI-like"/>
</dbReference>
<dbReference type="PANTHER" id="PTHR30177">
    <property type="entry name" value="GLYCINE BETAINE/L-PROLINE TRANSPORT SYSTEM PERMEASE PROTEIN PROW"/>
    <property type="match status" value="1"/>
</dbReference>
<reference evidence="9" key="1">
    <citation type="submission" date="2016-11" db="EMBL/GenBank/DDBJ databases">
        <authorList>
            <person name="Varghese N."/>
            <person name="Submissions S."/>
        </authorList>
    </citation>
    <scope>NUCLEOTIDE SEQUENCE [LARGE SCALE GENOMIC DNA]</scope>
    <source>
        <strain evidence="9">DSM 11792</strain>
    </source>
</reference>
<dbReference type="Pfam" id="PF00528">
    <property type="entry name" value="BPD_transp_1"/>
    <property type="match status" value="1"/>
</dbReference>
<feature type="domain" description="ABC transmembrane type-1" evidence="7">
    <location>
        <begin position="8"/>
        <end position="187"/>
    </location>
</feature>
<feature type="transmembrane region" description="Helical" evidence="6">
    <location>
        <begin position="56"/>
        <end position="83"/>
    </location>
</feature>
<dbReference type="AlphaFoldDB" id="A0A1M4Y067"/>
<comment type="subcellular location">
    <subcellularLocation>
        <location evidence="6">Cell membrane</location>
        <topology evidence="6">Multi-pass membrane protein</topology>
    </subcellularLocation>
    <subcellularLocation>
        <location evidence="1">Membrane</location>
        <topology evidence="1">Multi-pass membrane protein</topology>
    </subcellularLocation>
</comment>
<organism evidence="8 9">
    <name type="scientific">Desulfofundulus australicus DSM 11792</name>
    <dbReference type="NCBI Taxonomy" id="1121425"/>
    <lineage>
        <taxon>Bacteria</taxon>
        <taxon>Bacillati</taxon>
        <taxon>Bacillota</taxon>
        <taxon>Clostridia</taxon>
        <taxon>Eubacteriales</taxon>
        <taxon>Peptococcaceae</taxon>
        <taxon>Desulfofundulus</taxon>
    </lineage>
</organism>
<evidence type="ECO:0000313" key="9">
    <source>
        <dbReference type="Proteomes" id="UP000184196"/>
    </source>
</evidence>
<dbReference type="OrthoDB" id="9801163at2"/>
<dbReference type="PROSITE" id="PS50928">
    <property type="entry name" value="ABC_TM1"/>
    <property type="match status" value="1"/>
</dbReference>
<dbReference type="SUPFAM" id="SSF161098">
    <property type="entry name" value="MetI-like"/>
    <property type="match status" value="1"/>
</dbReference>
<keyword evidence="9" id="KW-1185">Reference proteome</keyword>
<evidence type="ECO:0000256" key="1">
    <source>
        <dbReference type="ARBA" id="ARBA00004141"/>
    </source>
</evidence>
<keyword evidence="4 6" id="KW-1133">Transmembrane helix</keyword>
<dbReference type="PANTHER" id="PTHR30177:SF4">
    <property type="entry name" value="OSMOPROTECTANT IMPORT PERMEASE PROTEIN OSMW"/>
    <property type="match status" value="1"/>
</dbReference>
<evidence type="ECO:0000256" key="4">
    <source>
        <dbReference type="ARBA" id="ARBA00022989"/>
    </source>
</evidence>
<evidence type="ECO:0000256" key="3">
    <source>
        <dbReference type="ARBA" id="ARBA00022692"/>
    </source>
</evidence>
<feature type="transmembrane region" description="Helical" evidence="6">
    <location>
        <begin position="122"/>
        <end position="148"/>
    </location>
</feature>
<keyword evidence="5 6" id="KW-0472">Membrane</keyword>
<proteinExistence type="inferred from homology"/>
<keyword evidence="2 6" id="KW-0813">Transport</keyword>
<dbReference type="Proteomes" id="UP000184196">
    <property type="component" value="Unassembled WGS sequence"/>
</dbReference>
<name>A0A1M4Y067_9FIRM</name>
<dbReference type="InterPro" id="IPR035906">
    <property type="entry name" value="MetI-like_sf"/>
</dbReference>
<dbReference type="GO" id="GO:0005886">
    <property type="term" value="C:plasma membrane"/>
    <property type="evidence" value="ECO:0007669"/>
    <property type="project" value="UniProtKB-SubCell"/>
</dbReference>
<evidence type="ECO:0000256" key="6">
    <source>
        <dbReference type="RuleBase" id="RU363032"/>
    </source>
</evidence>
<evidence type="ECO:0000256" key="2">
    <source>
        <dbReference type="ARBA" id="ARBA00022448"/>
    </source>
</evidence>
<dbReference type="RefSeq" id="WP_073164192.1">
    <property type="nucleotide sequence ID" value="NZ_FQUW01000012.1"/>
</dbReference>
<dbReference type="GO" id="GO:0031460">
    <property type="term" value="P:glycine betaine transport"/>
    <property type="evidence" value="ECO:0007669"/>
    <property type="project" value="TreeGrafter"/>
</dbReference>
<dbReference type="Gene3D" id="1.10.3720.10">
    <property type="entry name" value="MetI-like"/>
    <property type="match status" value="1"/>
</dbReference>
<dbReference type="InterPro" id="IPR051204">
    <property type="entry name" value="ABC_transp_perm/SBD"/>
</dbReference>
<feature type="transmembrane region" description="Helical" evidence="6">
    <location>
        <begin position="168"/>
        <end position="190"/>
    </location>
</feature>
<keyword evidence="3 6" id="KW-0812">Transmembrane</keyword>
<evidence type="ECO:0000313" key="8">
    <source>
        <dbReference type="EMBL" id="SHE99131.1"/>
    </source>
</evidence>
<evidence type="ECO:0000259" key="7">
    <source>
        <dbReference type="PROSITE" id="PS50928"/>
    </source>
</evidence>
<comment type="similarity">
    <text evidence="6">Belongs to the binding-protein-dependent transport system permease family.</text>
</comment>
<dbReference type="EMBL" id="FQUW01000012">
    <property type="protein sequence ID" value="SHE99131.1"/>
    <property type="molecule type" value="Genomic_DNA"/>
</dbReference>
<gene>
    <name evidence="8" type="ORF">SAMN02745218_01233</name>
</gene>
<dbReference type="GO" id="GO:0055085">
    <property type="term" value="P:transmembrane transport"/>
    <property type="evidence" value="ECO:0007669"/>
    <property type="project" value="InterPro"/>
</dbReference>
<accession>A0A1M4Y067</accession>
<dbReference type="FunFam" id="1.10.3720.10:FF:000001">
    <property type="entry name" value="Glycine betaine ABC transporter, permease"/>
    <property type="match status" value="1"/>
</dbReference>
<evidence type="ECO:0000256" key="5">
    <source>
        <dbReference type="ARBA" id="ARBA00023136"/>
    </source>
</evidence>
<dbReference type="CDD" id="cd06261">
    <property type="entry name" value="TM_PBP2"/>
    <property type="match status" value="1"/>
</dbReference>
<feature type="transmembrane region" description="Helical" evidence="6">
    <location>
        <begin position="12"/>
        <end position="36"/>
    </location>
</feature>